<comment type="caution">
    <text evidence="1">The sequence shown here is derived from an EMBL/GenBank/DDBJ whole genome shotgun (WGS) entry which is preliminary data.</text>
</comment>
<evidence type="ECO:0000313" key="1">
    <source>
        <dbReference type="EMBL" id="KAF5587284.1"/>
    </source>
</evidence>
<name>A0A8H5L9D6_9HYPO</name>
<proteinExistence type="predicted"/>
<reference evidence="1 2" key="1">
    <citation type="submission" date="2020-05" db="EMBL/GenBank/DDBJ databases">
        <title>Identification and distribution of gene clusters putatively required for synthesis of sphingolipid metabolism inhibitors in phylogenetically diverse species of the filamentous fungus Fusarium.</title>
        <authorList>
            <person name="Kim H.-S."/>
            <person name="Busman M."/>
            <person name="Brown D.W."/>
            <person name="Divon H."/>
            <person name="Uhlig S."/>
            <person name="Proctor R.H."/>
        </authorList>
    </citation>
    <scope>NUCLEOTIDE SEQUENCE [LARGE SCALE GENOMIC DNA]</scope>
    <source>
        <strain evidence="1 2">NRRL 25211</strain>
    </source>
</reference>
<evidence type="ECO:0000313" key="2">
    <source>
        <dbReference type="Proteomes" id="UP000544095"/>
    </source>
</evidence>
<protein>
    <submittedName>
        <fullName evidence="1">Uncharacterized protein</fullName>
    </submittedName>
</protein>
<organism evidence="1 2">
    <name type="scientific">Fusarium pseudoanthophilum</name>
    <dbReference type="NCBI Taxonomy" id="48495"/>
    <lineage>
        <taxon>Eukaryota</taxon>
        <taxon>Fungi</taxon>
        <taxon>Dikarya</taxon>
        <taxon>Ascomycota</taxon>
        <taxon>Pezizomycotina</taxon>
        <taxon>Sordariomycetes</taxon>
        <taxon>Hypocreomycetidae</taxon>
        <taxon>Hypocreales</taxon>
        <taxon>Nectriaceae</taxon>
        <taxon>Fusarium</taxon>
        <taxon>Fusarium fujikuroi species complex</taxon>
    </lineage>
</organism>
<sequence>MANRIVFLTPKHLQKFIQDAESGTVYKNLAIMGVHDEDGERQLSEPPAAREELTSLLTKAFTTLAKGAGNPLGIVALRTHAEGRPKHQIQIKSELEERSTMKSTWQCTNDTFFVTMQSLATAKLQIQSLNLFNDTDMKLFALASDQLNLIDWDRPDIAHVLATVTSLNTNISTRAFAFKDRGEDWEEVGDTDWLERVTDWTAPQIRAEAENENNFTGLARLVQKCPRLQDFAYQFLGIPLPGLPDLKGFQFPNWKILQYVSELPSLPKLNRLTLRFQHTKESIVLNLLKRTRPGGLFIGPMWLDPGKFKPIFEFCSSPESNMQKLEVRAPLYQMGPEERGQIHFQRQPYDEDAECCAHLRREGEAVRRPIHFHSDPQTFIEVGTSFCNLLLSNSGAFDDSQAHTF</sequence>
<keyword evidence="2" id="KW-1185">Reference proteome</keyword>
<accession>A0A8H5L9D6</accession>
<gene>
    <name evidence="1" type="ORF">FPANT_6964</name>
</gene>
<dbReference type="Proteomes" id="UP000544095">
    <property type="component" value="Unassembled WGS sequence"/>
</dbReference>
<dbReference type="AlphaFoldDB" id="A0A8H5L9D6"/>
<dbReference type="EMBL" id="JAAOAR010000335">
    <property type="protein sequence ID" value="KAF5587284.1"/>
    <property type="molecule type" value="Genomic_DNA"/>
</dbReference>